<dbReference type="HOGENOM" id="CLU_2337285_0_0_1"/>
<reference evidence="1" key="1">
    <citation type="submission" date="2015-04" db="UniProtKB">
        <authorList>
            <consortium name="EnsemblPlants"/>
        </authorList>
    </citation>
    <scope>IDENTIFICATION</scope>
</reference>
<dbReference type="Gramene" id="OPUNC09G17290.1">
    <property type="protein sequence ID" value="OPUNC09G17290.1"/>
    <property type="gene ID" value="OPUNC09G17290"/>
</dbReference>
<protein>
    <submittedName>
        <fullName evidence="1">Uncharacterized protein</fullName>
    </submittedName>
</protein>
<accession>A0A0E0M494</accession>
<name>A0A0E0M494_ORYPU</name>
<evidence type="ECO:0000313" key="1">
    <source>
        <dbReference type="EnsemblPlants" id="OPUNC09G17290.1"/>
    </source>
</evidence>
<sequence>MTSQRWAAAKAQALQDLEDRFIQQTARILSCYDDLLPEQIRLDLQEPLMCPHFPSNRLFGPKLRQIYRGLLQIKPTCILVLKASIKTAKKRRKILCRC</sequence>
<dbReference type="AlphaFoldDB" id="A0A0E0M494"/>
<dbReference type="EnsemblPlants" id="OPUNC09G17290.1">
    <property type="protein sequence ID" value="OPUNC09G17290.1"/>
    <property type="gene ID" value="OPUNC09G17290"/>
</dbReference>
<reference evidence="1" key="2">
    <citation type="submission" date="2018-05" db="EMBL/GenBank/DDBJ databases">
        <title>OpunRS2 (Oryza punctata Reference Sequence Version 2).</title>
        <authorList>
            <person name="Zhang J."/>
            <person name="Kudrna D."/>
            <person name="Lee S."/>
            <person name="Talag J."/>
            <person name="Welchert J."/>
            <person name="Wing R.A."/>
        </authorList>
    </citation>
    <scope>NUCLEOTIDE SEQUENCE [LARGE SCALE GENOMIC DNA]</scope>
</reference>
<dbReference type="Proteomes" id="UP000026962">
    <property type="component" value="Chromosome 9"/>
</dbReference>
<organism evidence="1">
    <name type="scientific">Oryza punctata</name>
    <name type="common">Red rice</name>
    <dbReference type="NCBI Taxonomy" id="4537"/>
    <lineage>
        <taxon>Eukaryota</taxon>
        <taxon>Viridiplantae</taxon>
        <taxon>Streptophyta</taxon>
        <taxon>Embryophyta</taxon>
        <taxon>Tracheophyta</taxon>
        <taxon>Spermatophyta</taxon>
        <taxon>Magnoliopsida</taxon>
        <taxon>Liliopsida</taxon>
        <taxon>Poales</taxon>
        <taxon>Poaceae</taxon>
        <taxon>BOP clade</taxon>
        <taxon>Oryzoideae</taxon>
        <taxon>Oryzeae</taxon>
        <taxon>Oryzinae</taxon>
        <taxon>Oryza</taxon>
    </lineage>
</organism>
<evidence type="ECO:0000313" key="2">
    <source>
        <dbReference type="Proteomes" id="UP000026962"/>
    </source>
</evidence>
<proteinExistence type="predicted"/>
<keyword evidence="2" id="KW-1185">Reference proteome</keyword>